<reference evidence="1 2" key="1">
    <citation type="submission" date="2016-03" db="EMBL/GenBank/DDBJ databases">
        <title>Acetic acid bacteria sequencing.</title>
        <authorList>
            <person name="Brandt J."/>
            <person name="Jakob F."/>
            <person name="Vogel R.F."/>
        </authorList>
    </citation>
    <scope>NUCLEOTIDE SEQUENCE [LARGE SCALE GENOMIC DNA]</scope>
    <source>
        <strain evidence="1 2">TMW2.1084</strain>
        <plasmid evidence="2">pac1084_1</plasmid>
    </source>
</reference>
<dbReference type="AlphaFoldDB" id="A0A1U9LJ23"/>
<geneLocation type="plasmid" evidence="2">
    <name>pac1084_1</name>
</geneLocation>
<dbReference type="KEGG" id="aper:A0U91_15400"/>
<dbReference type="Proteomes" id="UP000189055">
    <property type="component" value="Plasmid pAC1084_1"/>
</dbReference>
<accession>A0A1U9LJ23</accession>
<gene>
    <name evidence="1" type="ORF">A0U91_15400</name>
</gene>
<sequence>MIEKLANERGKTADRVRQALKDLHITTPVMALVSNMSMAPGIPKEVNAEWLRKKWQSEVIYHSEGHIDLGGIPSDIAFQNWVTEKLNNPRGLLRKSISMARKEVRHDHLSYFIMTRWDQENACAERMRDSDDARTSLMASLWLSKSLLEQSRYLIEAIILYSGRISRNGIERITPGWLKFDPDEIRCWDTIPVDCAPIWLDHATEQFGAVLDNMRTSIIQKAAIQARETQKNEVRFLRLRNQSDRVALMQFHQMSGPWKRRQCLELMQTSLPLRIE</sequence>
<proteinExistence type="predicted"/>
<dbReference type="RefSeq" id="WP_077932024.1">
    <property type="nucleotide sequence ID" value="NZ_CP014688.1"/>
</dbReference>
<protein>
    <submittedName>
        <fullName evidence="1">Uncharacterized protein</fullName>
    </submittedName>
</protein>
<organism evidence="1 2">
    <name type="scientific">Acetobacter persici</name>
    <dbReference type="NCBI Taxonomy" id="1076596"/>
    <lineage>
        <taxon>Bacteria</taxon>
        <taxon>Pseudomonadati</taxon>
        <taxon>Pseudomonadota</taxon>
        <taxon>Alphaproteobacteria</taxon>
        <taxon>Acetobacterales</taxon>
        <taxon>Acetobacteraceae</taxon>
        <taxon>Acetobacter</taxon>
    </lineage>
</organism>
<evidence type="ECO:0000313" key="2">
    <source>
        <dbReference type="Proteomes" id="UP000189055"/>
    </source>
</evidence>
<keyword evidence="1" id="KW-0614">Plasmid</keyword>
<evidence type="ECO:0000313" key="1">
    <source>
        <dbReference type="EMBL" id="AQT06398.1"/>
    </source>
</evidence>
<dbReference type="EMBL" id="CP014688">
    <property type="protein sequence ID" value="AQT06398.1"/>
    <property type="molecule type" value="Genomic_DNA"/>
</dbReference>
<name>A0A1U9LJ23_9PROT</name>